<dbReference type="Gene3D" id="3.30.1490.20">
    <property type="entry name" value="ATP-grasp fold, A domain"/>
    <property type="match status" value="1"/>
</dbReference>
<dbReference type="OrthoDB" id="9809851at2"/>
<dbReference type="GO" id="GO:0008270">
    <property type="term" value="F:zinc ion binding"/>
    <property type="evidence" value="ECO:0007669"/>
    <property type="project" value="UniProtKB-UniRule"/>
</dbReference>
<gene>
    <name evidence="17" type="primary">uvrA</name>
    <name evidence="19" type="ordered locus">Desac_2888</name>
</gene>
<evidence type="ECO:0000256" key="2">
    <source>
        <dbReference type="ARBA" id="ARBA00022490"/>
    </source>
</evidence>
<dbReference type="Pfam" id="PF17760">
    <property type="entry name" value="UvrA_inter"/>
    <property type="match status" value="1"/>
</dbReference>
<dbReference type="HOGENOM" id="CLU_001370_0_2_7"/>
<dbReference type="GO" id="GO:0006289">
    <property type="term" value="P:nucleotide-excision repair"/>
    <property type="evidence" value="ECO:0007669"/>
    <property type="project" value="UniProtKB-UniRule"/>
</dbReference>
<dbReference type="SMART" id="SM00382">
    <property type="entry name" value="AAA"/>
    <property type="match status" value="2"/>
</dbReference>
<keyword evidence="11 17" id="KW-0267">Excision nuclease</keyword>
<feature type="zinc finger region" description="C4-type" evidence="17">
    <location>
        <begin position="252"/>
        <end position="279"/>
    </location>
</feature>
<accession>F2NE58</accession>
<keyword evidence="12 17" id="KW-0238">DNA-binding</keyword>
<dbReference type="GO" id="GO:0005737">
    <property type="term" value="C:cytoplasm"/>
    <property type="evidence" value="ECO:0007669"/>
    <property type="project" value="UniProtKB-SubCell"/>
</dbReference>
<evidence type="ECO:0000256" key="3">
    <source>
        <dbReference type="ARBA" id="ARBA00022723"/>
    </source>
</evidence>
<keyword evidence="13 17" id="KW-0234">DNA repair</keyword>
<organism evidence="19 20">
    <name type="scientific">Desulfobacca acetoxidans (strain ATCC 700848 / DSM 11109 / ASRB2)</name>
    <dbReference type="NCBI Taxonomy" id="880072"/>
    <lineage>
        <taxon>Bacteria</taxon>
        <taxon>Pseudomonadati</taxon>
        <taxon>Thermodesulfobacteriota</taxon>
        <taxon>Desulfobaccia</taxon>
        <taxon>Desulfobaccales</taxon>
        <taxon>Desulfobaccaceae</taxon>
        <taxon>Desulfobacca</taxon>
    </lineage>
</organism>
<reference evidence="19 20" key="1">
    <citation type="journal article" date="2011" name="Stand. Genomic Sci.">
        <title>Complete genome sequence of the acetate-degrading sulfate reducer Desulfobacca acetoxidans type strain (ASRB2).</title>
        <authorList>
            <person name="Goker M."/>
            <person name="Teshima H."/>
            <person name="Lapidus A."/>
            <person name="Nolan M."/>
            <person name="Lucas S."/>
            <person name="Hammon N."/>
            <person name="Deshpande S."/>
            <person name="Cheng J.F."/>
            <person name="Tapia R."/>
            <person name="Han C."/>
            <person name="Goodwin L."/>
            <person name="Pitluck S."/>
            <person name="Huntemann M."/>
            <person name="Liolios K."/>
            <person name="Ivanova N."/>
            <person name="Pagani I."/>
            <person name="Mavromatis K."/>
            <person name="Ovchinikova G."/>
            <person name="Pati A."/>
            <person name="Chen A."/>
            <person name="Palaniappan K."/>
            <person name="Land M."/>
            <person name="Hauser L."/>
            <person name="Brambilla E.M."/>
            <person name="Rohde M."/>
            <person name="Spring S."/>
            <person name="Detter J.C."/>
            <person name="Woyke T."/>
            <person name="Bristow J."/>
            <person name="Eisen J.A."/>
            <person name="Markowitz V."/>
            <person name="Hugenholtz P."/>
            <person name="Kyrpides N.C."/>
            <person name="Klenk H.P."/>
        </authorList>
    </citation>
    <scope>NUCLEOTIDE SEQUENCE [LARGE SCALE GENOMIC DNA]</scope>
    <source>
        <strain evidence="20">ATCC 700848 / DSM 11109 / ASRB2</strain>
    </source>
</reference>
<feature type="binding site" evidence="17">
    <location>
        <begin position="33"/>
        <end position="40"/>
    </location>
    <ligand>
        <name>ATP</name>
        <dbReference type="ChEBI" id="CHEBI:30616"/>
    </ligand>
</feature>
<keyword evidence="5 17" id="KW-0547">Nucleotide-binding</keyword>
<dbReference type="CDD" id="cd03271">
    <property type="entry name" value="ABC_UvrA_II"/>
    <property type="match status" value="1"/>
</dbReference>
<dbReference type="InterPro" id="IPR003593">
    <property type="entry name" value="AAA+_ATPase"/>
</dbReference>
<dbReference type="NCBIfam" id="TIGR00630">
    <property type="entry name" value="uvra"/>
    <property type="match status" value="1"/>
</dbReference>
<reference evidence="20" key="2">
    <citation type="submission" date="2011-03" db="EMBL/GenBank/DDBJ databases">
        <title>The complete genome of Desulfobacca acetoxidans DSM 11109.</title>
        <authorList>
            <consortium name="US DOE Joint Genome Institute (JGI-PGF)"/>
            <person name="Lucas S."/>
            <person name="Copeland A."/>
            <person name="Lapidus A."/>
            <person name="Bruce D."/>
            <person name="Goodwin L."/>
            <person name="Pitluck S."/>
            <person name="Peters L."/>
            <person name="Kyrpides N."/>
            <person name="Mavromatis K."/>
            <person name="Ivanova N."/>
            <person name="Ovchinnikova G."/>
            <person name="Teshima H."/>
            <person name="Detter J.C."/>
            <person name="Han C."/>
            <person name="Land M."/>
            <person name="Hauser L."/>
            <person name="Markowitz V."/>
            <person name="Cheng J.-F."/>
            <person name="Hugenholtz P."/>
            <person name="Woyke T."/>
            <person name="Wu D."/>
            <person name="Spring S."/>
            <person name="Schueler E."/>
            <person name="Brambilla E."/>
            <person name="Klenk H.-P."/>
            <person name="Eisen J.A."/>
        </authorList>
    </citation>
    <scope>NUCLEOTIDE SEQUENCE [LARGE SCALE GENOMIC DNA]</scope>
    <source>
        <strain evidence="20">ATCC 700848 / DSM 11109 / ASRB2</strain>
    </source>
</reference>
<evidence type="ECO:0000256" key="16">
    <source>
        <dbReference type="ARBA" id="ARBA00042156"/>
    </source>
</evidence>
<evidence type="ECO:0000256" key="1">
    <source>
        <dbReference type="ARBA" id="ARBA00004496"/>
    </source>
</evidence>
<keyword evidence="7 17" id="KW-0228">DNA excision</keyword>
<dbReference type="eggNOG" id="COG0178">
    <property type="taxonomic scope" value="Bacteria"/>
</dbReference>
<dbReference type="Gene3D" id="1.20.1580.10">
    <property type="entry name" value="ABC transporter ATPase like domain"/>
    <property type="match status" value="2"/>
</dbReference>
<keyword evidence="3 17" id="KW-0479">Metal-binding</keyword>
<dbReference type="InterPro" id="IPR041102">
    <property type="entry name" value="UvrA_inter"/>
</dbReference>
<keyword evidence="6 17" id="KW-0227">DNA damage</keyword>
<dbReference type="GO" id="GO:0009381">
    <property type="term" value="F:excinuclease ABC activity"/>
    <property type="evidence" value="ECO:0007669"/>
    <property type="project" value="UniProtKB-UniRule"/>
</dbReference>
<feature type="binding site" evidence="17">
    <location>
        <begin position="637"/>
        <end position="644"/>
    </location>
    <ligand>
        <name>ATP</name>
        <dbReference type="ChEBI" id="CHEBI:30616"/>
    </ligand>
</feature>
<keyword evidence="2 17" id="KW-0963">Cytoplasm</keyword>
<evidence type="ECO:0000256" key="9">
    <source>
        <dbReference type="ARBA" id="ARBA00022833"/>
    </source>
</evidence>
<proteinExistence type="inferred from homology"/>
<name>F2NE58_DESAR</name>
<dbReference type="PROSITE" id="PS50893">
    <property type="entry name" value="ABC_TRANSPORTER_2"/>
    <property type="match status" value="1"/>
</dbReference>
<comment type="subcellular location">
    <subcellularLocation>
        <location evidence="1 17">Cytoplasm</location>
    </subcellularLocation>
</comment>
<keyword evidence="9 17" id="KW-0862">Zinc</keyword>
<dbReference type="Gene3D" id="1.10.8.280">
    <property type="entry name" value="ABC transporter ATPase domain-like"/>
    <property type="match status" value="1"/>
</dbReference>
<dbReference type="GO" id="GO:0009380">
    <property type="term" value="C:excinuclease repair complex"/>
    <property type="evidence" value="ECO:0007669"/>
    <property type="project" value="InterPro"/>
</dbReference>
<keyword evidence="10 17" id="KW-0067">ATP-binding</keyword>
<dbReference type="InterPro" id="IPR013815">
    <property type="entry name" value="ATP_grasp_subdomain_1"/>
</dbReference>
<dbReference type="KEGG" id="dao:Desac_2888"/>
<evidence type="ECO:0000256" key="10">
    <source>
        <dbReference type="ARBA" id="ARBA00022840"/>
    </source>
</evidence>
<evidence type="ECO:0000256" key="12">
    <source>
        <dbReference type="ARBA" id="ARBA00023125"/>
    </source>
</evidence>
<dbReference type="HAMAP" id="MF_00205">
    <property type="entry name" value="UvrA"/>
    <property type="match status" value="1"/>
</dbReference>
<evidence type="ECO:0000256" key="4">
    <source>
        <dbReference type="ARBA" id="ARBA00022737"/>
    </source>
</evidence>
<dbReference type="SUPFAM" id="SSF52540">
    <property type="entry name" value="P-loop containing nucleoside triphosphate hydrolases"/>
    <property type="match status" value="2"/>
</dbReference>
<dbReference type="InterPro" id="IPR017871">
    <property type="entry name" value="ABC_transporter-like_CS"/>
</dbReference>
<dbReference type="STRING" id="880072.Desac_2888"/>
<dbReference type="InterPro" id="IPR027417">
    <property type="entry name" value="P-loop_NTPase"/>
</dbReference>
<evidence type="ECO:0000313" key="19">
    <source>
        <dbReference type="EMBL" id="AEB10688.1"/>
    </source>
</evidence>
<keyword evidence="8 17" id="KW-0863">Zinc-finger</keyword>
<dbReference type="GO" id="GO:0003677">
    <property type="term" value="F:DNA binding"/>
    <property type="evidence" value="ECO:0007669"/>
    <property type="project" value="UniProtKB-UniRule"/>
</dbReference>
<evidence type="ECO:0000313" key="20">
    <source>
        <dbReference type="Proteomes" id="UP000000483"/>
    </source>
</evidence>
<evidence type="ECO:0000256" key="11">
    <source>
        <dbReference type="ARBA" id="ARBA00022881"/>
    </source>
</evidence>
<dbReference type="EMBL" id="CP002629">
    <property type="protein sequence ID" value="AEB10688.1"/>
    <property type="molecule type" value="Genomic_DNA"/>
</dbReference>
<feature type="zinc finger region" description="C4-type" evidence="17">
    <location>
        <begin position="736"/>
        <end position="762"/>
    </location>
</feature>
<evidence type="ECO:0000256" key="14">
    <source>
        <dbReference type="ARBA" id="ARBA00038000"/>
    </source>
</evidence>
<evidence type="ECO:0000256" key="17">
    <source>
        <dbReference type="HAMAP-Rule" id="MF_00205"/>
    </source>
</evidence>
<dbReference type="NCBIfam" id="NF001503">
    <property type="entry name" value="PRK00349.1"/>
    <property type="match status" value="1"/>
</dbReference>
<comment type="similarity">
    <text evidence="14 17">Belongs to the ABC transporter superfamily. UvrA family.</text>
</comment>
<dbReference type="InterPro" id="IPR004602">
    <property type="entry name" value="UvrA"/>
</dbReference>
<evidence type="ECO:0000256" key="7">
    <source>
        <dbReference type="ARBA" id="ARBA00022769"/>
    </source>
</evidence>
<evidence type="ECO:0000256" key="13">
    <source>
        <dbReference type="ARBA" id="ARBA00023204"/>
    </source>
</evidence>
<evidence type="ECO:0000256" key="5">
    <source>
        <dbReference type="ARBA" id="ARBA00022741"/>
    </source>
</evidence>
<protein>
    <recommendedName>
        <fullName evidence="15 17">UvrABC system protein A</fullName>
        <shortName evidence="17">UvrA protein</shortName>
    </recommendedName>
    <alternativeName>
        <fullName evidence="16 17">Excinuclease ABC subunit A</fullName>
    </alternativeName>
</protein>
<evidence type="ECO:0000256" key="8">
    <source>
        <dbReference type="ARBA" id="ARBA00022771"/>
    </source>
</evidence>
<dbReference type="FunFam" id="1.20.1580.10:FF:000002">
    <property type="entry name" value="UvrABC system protein A"/>
    <property type="match status" value="1"/>
</dbReference>
<dbReference type="Gene3D" id="3.40.50.300">
    <property type="entry name" value="P-loop containing nucleotide triphosphate hydrolases"/>
    <property type="match status" value="2"/>
</dbReference>
<dbReference type="Proteomes" id="UP000000483">
    <property type="component" value="Chromosome"/>
</dbReference>
<dbReference type="RefSeq" id="WP_013707797.1">
    <property type="nucleotide sequence ID" value="NC_015388.1"/>
</dbReference>
<evidence type="ECO:0000259" key="18">
    <source>
        <dbReference type="PROSITE" id="PS50893"/>
    </source>
</evidence>
<evidence type="ECO:0000256" key="15">
    <source>
        <dbReference type="ARBA" id="ARBA00039316"/>
    </source>
</evidence>
<dbReference type="PROSITE" id="PS00211">
    <property type="entry name" value="ABC_TRANSPORTER_1"/>
    <property type="match status" value="1"/>
</dbReference>
<dbReference type="PANTHER" id="PTHR43152">
    <property type="entry name" value="UVRABC SYSTEM PROTEIN A"/>
    <property type="match status" value="1"/>
</dbReference>
<keyword evidence="17" id="KW-0742">SOS response</keyword>
<keyword evidence="4 17" id="KW-0677">Repeat</keyword>
<dbReference type="GO" id="GO:0005524">
    <property type="term" value="F:ATP binding"/>
    <property type="evidence" value="ECO:0007669"/>
    <property type="project" value="UniProtKB-UniRule"/>
</dbReference>
<comment type="function">
    <text evidence="17">The UvrABC repair system catalyzes the recognition and processing of DNA lesions. UvrA is an ATPase and a DNA-binding protein. A damage recognition complex composed of 2 UvrA and 2 UvrB subunits scans DNA for abnormalities. When the presence of a lesion has been verified by UvrB, the UvrA molecules dissociate.</text>
</comment>
<dbReference type="InterPro" id="IPR003439">
    <property type="entry name" value="ABC_transporter-like_ATP-bd"/>
</dbReference>
<sequence length="937" mass="104020">MSTQHILIKGAREHNLKNIDLTLPRNSLIVITGVSGSGKSTLAFDTIYAEGQRRYVESLSAYARQFLELMDKPDVDFIEGLSPAIAIEQRKASQNPRSTVATSTEIYDYLRLLFARLGVPYCHQCGRAIASQSVPQMVEQIMSLPPGSRLSVLAPVIVDKKGEHQKLLQRLRLEGYGRVRINGELLDLDEPIILDKNKRHTIEVLIDRLVVKSGLESRLTDSLELAVGLSDGVVKIAVLDGEELLFSERFACEACGISYPELTPQLFSFNSPQGACPTCSGLGTQLVLDPELVVPDPDLSIREGAILPWANRQSMYHQQMLEALEHHYNFSIRTPFQELSPEAQHVLLHGSGKEKIGFPTERNGRRTVEHRSFEGVLPNLQRRYLDTDSTFIREEIERFMNRQPCPDCQGGRLRREALAVRLGELNISEVTQLTVGQCHSWFKGLILTDHQLTIGRRVLKEIIERLGFLLDVGLDYLTLNRATATLSGGEGQRIRLATQIGSKLTGVLYVLDEPSIGLHQRDNLQLLRTLKTLRDLGNTVIVVEHDPETIMSADYVVDMGPGAGNQGGEVVFSGSPRQLCQHPDSMTGTYLSGRRTIPVPSPRRTPKGYLLLEGARGHNLKDVTLRLPLGVLTCVTGVSGSGKSTLIMDTLYKALCQKFYRAKDRPEPFNRLQGLEHIDKVINIDQSPIGRTPRSNPATYTGLFTLVRDLFARLPEARARGYKPGRFSFNVRGGRCENCEGDGIIKIAMHFLPDVYVKCEVCQGKRFNPSTLEVKLKGKNIAEVLEMTVAQAQIFFQDIPGLRNKFATLAEVGLDYIQLGQPATTLSGGEAQRIKLSRELSKRATGRTLYILDEPTTGLHLADIEKLLIVLNKLVEAGNTVVVIEHNLEVVKTADFLFDLGPEGGERGGRLVTCGTPEEVARSKNSYTGQFLQEILN</sequence>
<feature type="domain" description="ABC transporter" evidence="18">
    <location>
        <begin position="597"/>
        <end position="933"/>
    </location>
</feature>
<dbReference type="Pfam" id="PF17755">
    <property type="entry name" value="UvrA_DNA-bind"/>
    <property type="match status" value="1"/>
</dbReference>
<dbReference type="AlphaFoldDB" id="F2NE58"/>
<comment type="subunit">
    <text evidence="17">Forms a heterotetramer with UvrB during the search for lesions.</text>
</comment>
<dbReference type="GO" id="GO:0016887">
    <property type="term" value="F:ATP hydrolysis activity"/>
    <property type="evidence" value="ECO:0007669"/>
    <property type="project" value="InterPro"/>
</dbReference>
<dbReference type="PANTHER" id="PTHR43152:SF3">
    <property type="entry name" value="UVRABC SYSTEM PROTEIN A"/>
    <property type="match status" value="1"/>
</dbReference>
<evidence type="ECO:0000256" key="6">
    <source>
        <dbReference type="ARBA" id="ARBA00022763"/>
    </source>
</evidence>
<keyword evidence="20" id="KW-1185">Reference proteome</keyword>
<dbReference type="InterPro" id="IPR041552">
    <property type="entry name" value="UvrA_DNA-bd"/>
</dbReference>
<dbReference type="GO" id="GO:0009432">
    <property type="term" value="P:SOS response"/>
    <property type="evidence" value="ECO:0007669"/>
    <property type="project" value="UniProtKB-UniRule"/>
</dbReference>